<proteinExistence type="predicted"/>
<dbReference type="Pfam" id="PF12395">
    <property type="entry name" value="DUF3658"/>
    <property type="match status" value="1"/>
</dbReference>
<dbReference type="RefSeq" id="WP_187254744.1">
    <property type="nucleotide sequence ID" value="NZ_JBHULF010000006.1"/>
</dbReference>
<keyword evidence="4" id="KW-1185">Reference proteome</keyword>
<feature type="domain" description="DUF1835" evidence="1">
    <location>
        <begin position="2"/>
        <end position="126"/>
    </location>
</feature>
<dbReference type="InterPro" id="IPR022123">
    <property type="entry name" value="DUF3658"/>
</dbReference>
<feature type="domain" description="DUF3658" evidence="2">
    <location>
        <begin position="159"/>
        <end position="263"/>
    </location>
</feature>
<evidence type="ECO:0008006" key="5">
    <source>
        <dbReference type="Google" id="ProtNLM"/>
    </source>
</evidence>
<name>A0ABR7M335_9BACT</name>
<accession>A0ABR7M335</accession>
<protein>
    <recommendedName>
        <fullName evidence="5">DUF1835 domain-containing protein</fullName>
    </recommendedName>
</protein>
<evidence type="ECO:0000259" key="1">
    <source>
        <dbReference type="Pfam" id="PF08874"/>
    </source>
</evidence>
<evidence type="ECO:0000313" key="4">
    <source>
        <dbReference type="Proteomes" id="UP000765802"/>
    </source>
</evidence>
<comment type="caution">
    <text evidence="3">The sequence shown here is derived from an EMBL/GenBank/DDBJ whole genome shotgun (WGS) entry which is preliminary data.</text>
</comment>
<evidence type="ECO:0000259" key="2">
    <source>
        <dbReference type="Pfam" id="PF12395"/>
    </source>
</evidence>
<dbReference type="EMBL" id="MBUA01000001">
    <property type="protein sequence ID" value="MBC6489382.1"/>
    <property type="molecule type" value="Genomic_DNA"/>
</dbReference>
<gene>
    <name evidence="3" type="ORF">BC349_00250</name>
</gene>
<dbReference type="InterPro" id="IPR014973">
    <property type="entry name" value="DUF1835"/>
</dbReference>
<evidence type="ECO:0000313" key="3">
    <source>
        <dbReference type="EMBL" id="MBC6489382.1"/>
    </source>
</evidence>
<organism evidence="3 4">
    <name type="scientific">Flavihumibacter stibioxidans</name>
    <dbReference type="NCBI Taxonomy" id="1834163"/>
    <lineage>
        <taxon>Bacteria</taxon>
        <taxon>Pseudomonadati</taxon>
        <taxon>Bacteroidota</taxon>
        <taxon>Chitinophagia</taxon>
        <taxon>Chitinophagales</taxon>
        <taxon>Chitinophagaceae</taxon>
        <taxon>Flavihumibacter</taxon>
    </lineage>
</organism>
<sequence>MIHIVFNEPDIEVLQQAIAMDESLQGEVMLIRDDYAVGPIENIYKGEGRETRHNWWREVLAGGDYDGKADTGEVDDYKTVAELVGTLRRDPEATVWIWAAQNKHDVSGYYWLLHFMKEFQGRVFILYLNNLPFLNEKGQLFYPTWLSTIPPKEFLKAKKLSRPITLSEFEVDPDEWTRLSSENKGVRILEGGKKLVQYDYDFFDADLQKFITAEWQKASKIIHQFLSKNKQTTGDAYLLWRLKKLVADGNFDVQGEIKNMKDFEVKAKSNLPVESE</sequence>
<dbReference type="Pfam" id="PF08874">
    <property type="entry name" value="DUF1835"/>
    <property type="match status" value="1"/>
</dbReference>
<reference evidence="3 4" key="1">
    <citation type="submission" date="2016-07" db="EMBL/GenBank/DDBJ databases">
        <title>Genome analysis of Flavihumibacter stibioxidans YS-17.</title>
        <authorList>
            <person name="Shi K."/>
            <person name="Han Y."/>
            <person name="Wang G."/>
        </authorList>
    </citation>
    <scope>NUCLEOTIDE SEQUENCE [LARGE SCALE GENOMIC DNA]</scope>
    <source>
        <strain evidence="3 4">YS-17</strain>
    </source>
</reference>
<dbReference type="Proteomes" id="UP000765802">
    <property type="component" value="Unassembled WGS sequence"/>
</dbReference>